<comment type="similarity">
    <text evidence="1">Belongs to the peptidase C40 family.</text>
</comment>
<evidence type="ECO:0000313" key="11">
    <source>
        <dbReference type="EMBL" id="MDX5892957.1"/>
    </source>
</evidence>
<feature type="compositionally biased region" description="Low complexity" evidence="7">
    <location>
        <begin position="296"/>
        <end position="342"/>
    </location>
</feature>
<keyword evidence="4" id="KW-0378">Hydrolase</keyword>
<dbReference type="GO" id="GO:0006508">
    <property type="term" value="P:proteolysis"/>
    <property type="evidence" value="ECO:0007669"/>
    <property type="project" value="UniProtKB-KW"/>
</dbReference>
<evidence type="ECO:0000256" key="6">
    <source>
        <dbReference type="SAM" id="Coils"/>
    </source>
</evidence>
<dbReference type="InterPro" id="IPR051202">
    <property type="entry name" value="Peptidase_C40"/>
</dbReference>
<proteinExistence type="inferred from homology"/>
<dbReference type="InterPro" id="IPR000064">
    <property type="entry name" value="NLP_P60_dom"/>
</dbReference>
<gene>
    <name evidence="10" type="ORF">RradSPS_0261</name>
    <name evidence="11" type="ORF">SIL72_02830</name>
</gene>
<feature type="compositionally biased region" description="Basic and acidic residues" evidence="7">
    <location>
        <begin position="280"/>
        <end position="295"/>
    </location>
</feature>
<dbReference type="Gene3D" id="3.90.1720.10">
    <property type="entry name" value="endopeptidase domain like (from Nostoc punctiforme)"/>
    <property type="match status" value="1"/>
</dbReference>
<feature type="compositionally biased region" description="Low complexity" evidence="7">
    <location>
        <begin position="352"/>
        <end position="379"/>
    </location>
</feature>
<dbReference type="InterPro" id="IPR057309">
    <property type="entry name" value="PcsB_CC"/>
</dbReference>
<feature type="coiled-coil region" evidence="6">
    <location>
        <begin position="65"/>
        <end position="99"/>
    </location>
</feature>
<evidence type="ECO:0000256" key="2">
    <source>
        <dbReference type="ARBA" id="ARBA00022670"/>
    </source>
</evidence>
<feature type="domain" description="NlpC/P60" evidence="9">
    <location>
        <begin position="437"/>
        <end position="555"/>
    </location>
</feature>
<dbReference type="SUPFAM" id="SSF54001">
    <property type="entry name" value="Cysteine proteinases"/>
    <property type="match status" value="1"/>
</dbReference>
<evidence type="ECO:0000256" key="5">
    <source>
        <dbReference type="ARBA" id="ARBA00022807"/>
    </source>
</evidence>
<evidence type="ECO:0000313" key="10">
    <source>
        <dbReference type="EMBL" id="AHY45544.1"/>
    </source>
</evidence>
<dbReference type="InterPro" id="IPR038765">
    <property type="entry name" value="Papain-like_cys_pep_sf"/>
</dbReference>
<feature type="signal peptide" evidence="8">
    <location>
        <begin position="1"/>
        <end position="27"/>
    </location>
</feature>
<evidence type="ECO:0000256" key="8">
    <source>
        <dbReference type="SAM" id="SignalP"/>
    </source>
</evidence>
<dbReference type="AlphaFoldDB" id="A0A023X0J3"/>
<feature type="compositionally biased region" description="Basic and acidic residues" evidence="7">
    <location>
        <begin position="194"/>
        <end position="215"/>
    </location>
</feature>
<keyword evidence="5" id="KW-0788">Thiol protease</keyword>
<dbReference type="STRING" id="42256.RradSPS_0261"/>
<dbReference type="RefSeq" id="WP_143533805.1">
    <property type="nucleotide sequence ID" value="NZ_CP007514.1"/>
</dbReference>
<sequence>MPRKLGWVLLVGVAFVLLLSGSLSAGATPGGGEADEVSRAQERLESLGLEASGAYESYSAALFQLNALDEEISATESQLTAAEKRLGEAQAELESRASQVYRSGNVGFLDVLVGADSFSEFTSRMNLWLKLLAEERAQVAAVERAKQELEDHRASLEAQRGQRLAALRDATTQRERATEAEEEARGYLDSLDTGVREEISASRDREAREARRAAREVQVSNGRPLQPEVRTLPVTDSPGNPEAVRVVEEARKRAEELGAEQTAAEEAAAEAERQARLAELRNDREAAEKQAEADAARQAAEQAAIEQAAAAQAAAEQAAAEEAEAARLAAAEQAAAEQAAAEEAAEAERLAAEQAAQEQAAWEQEAAEQAAEGQALPEQGSDQPPAAPQPQEAIVTEPVSDETGAVGDEQYDNVSAGQTGEEIAAPETSQPGSAGAAGGATSIVDAARAQMGVPYVYGGASPSGFDCSGLVMYVMAQFGVSLPHNAAAQYGYGSPGSGAAGDVVFWSQGGGISHNGIATGAGTVIHAPYPGTVVREEGIWNGGAGGSLVGYRTMV</sequence>
<accession>A0A023X0J3</accession>
<dbReference type="eggNOG" id="COG3883">
    <property type="taxonomic scope" value="Bacteria"/>
</dbReference>
<dbReference type="HOGENOM" id="CLU_490795_0_0_11"/>
<keyword evidence="2" id="KW-0645">Protease</keyword>
<evidence type="ECO:0000256" key="4">
    <source>
        <dbReference type="ARBA" id="ARBA00022801"/>
    </source>
</evidence>
<feature type="region of interest" description="Disordered" evidence="7">
    <location>
        <begin position="169"/>
        <end position="242"/>
    </location>
</feature>
<dbReference type="KEGG" id="rrd:RradSPS_0261"/>
<organism evidence="10 12">
    <name type="scientific">Rubrobacter radiotolerans</name>
    <name type="common">Arthrobacter radiotolerans</name>
    <dbReference type="NCBI Taxonomy" id="42256"/>
    <lineage>
        <taxon>Bacteria</taxon>
        <taxon>Bacillati</taxon>
        <taxon>Actinomycetota</taxon>
        <taxon>Rubrobacteria</taxon>
        <taxon>Rubrobacterales</taxon>
        <taxon>Rubrobacteraceae</taxon>
        <taxon>Rubrobacter</taxon>
    </lineage>
</organism>
<keyword evidence="12" id="KW-1185">Reference proteome</keyword>
<dbReference type="EMBL" id="JAWXXX010000001">
    <property type="protein sequence ID" value="MDX5892957.1"/>
    <property type="molecule type" value="Genomic_DNA"/>
</dbReference>
<name>A0A023X0J3_RUBRA</name>
<evidence type="ECO:0000256" key="3">
    <source>
        <dbReference type="ARBA" id="ARBA00022729"/>
    </source>
</evidence>
<reference evidence="11" key="2">
    <citation type="submission" date="2023-11" db="EMBL/GenBank/DDBJ databases">
        <title>MicrobeMod: A computational toolkit for identifying prokaryotic methylation and restriction-modification with nanopore sequencing.</title>
        <authorList>
            <person name="Crits-Christoph A."/>
            <person name="Kang S.C."/>
            <person name="Lee H."/>
            <person name="Ostrov N."/>
        </authorList>
    </citation>
    <scope>NUCLEOTIDE SEQUENCE</scope>
    <source>
        <strain evidence="11">ATCC 51242</strain>
    </source>
</reference>
<dbReference type="Pfam" id="PF24568">
    <property type="entry name" value="CC_PcsB"/>
    <property type="match status" value="1"/>
</dbReference>
<dbReference type="OrthoDB" id="5177647at2"/>
<evidence type="ECO:0000259" key="9">
    <source>
        <dbReference type="PROSITE" id="PS51935"/>
    </source>
</evidence>
<dbReference type="Proteomes" id="UP001281130">
    <property type="component" value="Unassembled WGS sequence"/>
</dbReference>
<evidence type="ECO:0000313" key="12">
    <source>
        <dbReference type="Proteomes" id="UP000025229"/>
    </source>
</evidence>
<dbReference type="Proteomes" id="UP000025229">
    <property type="component" value="Chromosome"/>
</dbReference>
<feature type="chain" id="PRO_5001525143" evidence="8">
    <location>
        <begin position="28"/>
        <end position="555"/>
    </location>
</feature>
<keyword evidence="3 8" id="KW-0732">Signal</keyword>
<keyword evidence="6" id="KW-0175">Coiled coil</keyword>
<dbReference type="eggNOG" id="COG0791">
    <property type="taxonomic scope" value="Bacteria"/>
</dbReference>
<dbReference type="Pfam" id="PF00877">
    <property type="entry name" value="NLPC_P60"/>
    <property type="match status" value="1"/>
</dbReference>
<dbReference type="PROSITE" id="PS51935">
    <property type="entry name" value="NLPC_P60"/>
    <property type="match status" value="1"/>
</dbReference>
<dbReference type="GO" id="GO:0008234">
    <property type="term" value="F:cysteine-type peptidase activity"/>
    <property type="evidence" value="ECO:0007669"/>
    <property type="project" value="UniProtKB-KW"/>
</dbReference>
<evidence type="ECO:0000256" key="1">
    <source>
        <dbReference type="ARBA" id="ARBA00007074"/>
    </source>
</evidence>
<dbReference type="EMBL" id="CP007514">
    <property type="protein sequence ID" value="AHY45544.1"/>
    <property type="molecule type" value="Genomic_DNA"/>
</dbReference>
<feature type="region of interest" description="Disordered" evidence="7">
    <location>
        <begin position="280"/>
        <end position="391"/>
    </location>
</feature>
<dbReference type="Gene3D" id="6.10.250.3150">
    <property type="match status" value="1"/>
</dbReference>
<reference evidence="10 12" key="1">
    <citation type="submission" date="2014-03" db="EMBL/GenBank/DDBJ databases">
        <title>Complete genome sequence of the Radio-Resistant Rubrobacter radiotolerans RSPS-4.</title>
        <authorList>
            <person name="Egas C.C."/>
            <person name="Barroso C.C."/>
            <person name="Froufe H.J.C."/>
            <person name="Pacheco J.J."/>
            <person name="Albuquerque L.L."/>
            <person name="da Costa M.M.S."/>
        </authorList>
    </citation>
    <scope>NUCLEOTIDE SEQUENCE [LARGE SCALE GENOMIC DNA]</scope>
    <source>
        <strain evidence="10 12">RSPS-4</strain>
    </source>
</reference>
<dbReference type="PANTHER" id="PTHR47053:SF1">
    <property type="entry name" value="MUREIN DD-ENDOPEPTIDASE MEPH-RELATED"/>
    <property type="match status" value="1"/>
</dbReference>
<dbReference type="PANTHER" id="PTHR47053">
    <property type="entry name" value="MUREIN DD-ENDOPEPTIDASE MEPH-RELATED"/>
    <property type="match status" value="1"/>
</dbReference>
<feature type="compositionally biased region" description="Basic and acidic residues" evidence="7">
    <location>
        <begin position="171"/>
        <end position="186"/>
    </location>
</feature>
<protein>
    <submittedName>
        <fullName evidence="10 11">NlpC/P60 family</fullName>
    </submittedName>
</protein>
<feature type="coiled-coil region" evidence="6">
    <location>
        <begin position="132"/>
        <end position="162"/>
    </location>
</feature>
<evidence type="ECO:0000256" key="7">
    <source>
        <dbReference type="SAM" id="MobiDB-lite"/>
    </source>
</evidence>